<keyword evidence="2" id="KW-1185">Reference proteome</keyword>
<accession>A0ABW4EZN8</accession>
<organism evidence="1 2">
    <name type="scientific">Pseudonocardia yunnanensis</name>
    <dbReference type="NCBI Taxonomy" id="58107"/>
    <lineage>
        <taxon>Bacteria</taxon>
        <taxon>Bacillati</taxon>
        <taxon>Actinomycetota</taxon>
        <taxon>Actinomycetes</taxon>
        <taxon>Pseudonocardiales</taxon>
        <taxon>Pseudonocardiaceae</taxon>
        <taxon>Pseudonocardia</taxon>
    </lineage>
</organism>
<dbReference type="Proteomes" id="UP001597114">
    <property type="component" value="Unassembled WGS sequence"/>
</dbReference>
<proteinExistence type="predicted"/>
<gene>
    <name evidence="1" type="ORF">ACFSJD_20230</name>
</gene>
<sequence>MLGHREWAPTRKVDPAFLDLDAFRARVAALCAAPATSTTSPKDDEPVTPERTLRAAFMAEAGDGSVAVDRAWITFGSAWGDSTMTITTLDPAGRVLSRFEDVRVANSTKGVVDVPAGCALATIEGTVSAAGALPAAALVCKAR</sequence>
<comment type="caution">
    <text evidence="1">The sequence shown here is derived from an EMBL/GenBank/DDBJ whole genome shotgun (WGS) entry which is preliminary data.</text>
</comment>
<protein>
    <submittedName>
        <fullName evidence="1">Uncharacterized protein</fullName>
    </submittedName>
</protein>
<evidence type="ECO:0000313" key="1">
    <source>
        <dbReference type="EMBL" id="MFD1519835.1"/>
    </source>
</evidence>
<evidence type="ECO:0000313" key="2">
    <source>
        <dbReference type="Proteomes" id="UP001597114"/>
    </source>
</evidence>
<name>A0ABW4EZN8_9PSEU</name>
<dbReference type="RefSeq" id="WP_344723478.1">
    <property type="nucleotide sequence ID" value="NZ_BAAAUS010000020.1"/>
</dbReference>
<dbReference type="EMBL" id="JBHUCO010000021">
    <property type="protein sequence ID" value="MFD1519835.1"/>
    <property type="molecule type" value="Genomic_DNA"/>
</dbReference>
<reference evidence="2" key="1">
    <citation type="journal article" date="2019" name="Int. J. Syst. Evol. Microbiol.">
        <title>The Global Catalogue of Microorganisms (GCM) 10K type strain sequencing project: providing services to taxonomists for standard genome sequencing and annotation.</title>
        <authorList>
            <consortium name="The Broad Institute Genomics Platform"/>
            <consortium name="The Broad Institute Genome Sequencing Center for Infectious Disease"/>
            <person name="Wu L."/>
            <person name="Ma J."/>
        </authorList>
    </citation>
    <scope>NUCLEOTIDE SEQUENCE [LARGE SCALE GENOMIC DNA]</scope>
    <source>
        <strain evidence="2">CCM 7043</strain>
    </source>
</reference>